<evidence type="ECO:0000313" key="1">
    <source>
        <dbReference type="EMBL" id="KAK3078560.1"/>
    </source>
</evidence>
<comment type="caution">
    <text evidence="1">The sequence shown here is derived from an EMBL/GenBank/DDBJ whole genome shotgun (WGS) entry which is preliminary data.</text>
</comment>
<evidence type="ECO:0000313" key="2">
    <source>
        <dbReference type="Proteomes" id="UP001186974"/>
    </source>
</evidence>
<dbReference type="Proteomes" id="UP001186974">
    <property type="component" value="Unassembled WGS sequence"/>
</dbReference>
<gene>
    <name evidence="1" type="ORF">LTS18_007195</name>
</gene>
<name>A0ACC3DPV6_9PEZI</name>
<organism evidence="1 2">
    <name type="scientific">Coniosporium uncinatum</name>
    <dbReference type="NCBI Taxonomy" id="93489"/>
    <lineage>
        <taxon>Eukaryota</taxon>
        <taxon>Fungi</taxon>
        <taxon>Dikarya</taxon>
        <taxon>Ascomycota</taxon>
        <taxon>Pezizomycotina</taxon>
        <taxon>Dothideomycetes</taxon>
        <taxon>Dothideomycetes incertae sedis</taxon>
        <taxon>Coniosporium</taxon>
    </lineage>
</organism>
<proteinExistence type="predicted"/>
<keyword evidence="2" id="KW-1185">Reference proteome</keyword>
<dbReference type="EMBL" id="JAWDJW010001792">
    <property type="protein sequence ID" value="KAK3078560.1"/>
    <property type="molecule type" value="Genomic_DNA"/>
</dbReference>
<reference evidence="1" key="1">
    <citation type="submission" date="2024-09" db="EMBL/GenBank/DDBJ databases">
        <title>Black Yeasts Isolated from many extreme environments.</title>
        <authorList>
            <person name="Coleine C."/>
            <person name="Stajich J.E."/>
            <person name="Selbmann L."/>
        </authorList>
    </citation>
    <scope>NUCLEOTIDE SEQUENCE</scope>
    <source>
        <strain evidence="1">CCFEE 5737</strain>
    </source>
</reference>
<accession>A0ACC3DPV6</accession>
<feature type="non-terminal residue" evidence="1">
    <location>
        <position position="387"/>
    </location>
</feature>
<protein>
    <submittedName>
        <fullName evidence="1">Uncharacterized protein</fullName>
    </submittedName>
</protein>
<sequence length="387" mass="41894">MTSSKETYKPAFSSPPPHISYGLPFHEACAHHVKQTFKADRPYIIASGSLSRNTDNVEKLKSALETTGALVAGIRKGMTPHTLWSEILEVVRDCREMNADLIVTLGAGSLTDAAKIVALALANNASSPQDLEVLTADRERPADVKVQPPYASIISIPTSLSGGEYQSMAGGTEDATHQKHPFKDPIKGPALVILDPELTTTTPDQYWLSTGIRAVDHCVETMCSLQSTEEADRVAAEGLKMLVPGLLRCKKDKKDLEARLHCQFGVIKAMEAVKNGVPMGGSHAIGHQLGPLGVGHGETSCVMLPTICKFNAKVNADRQEKVQDVLWADGEVDKVLQGRGLDKEEADLGDMLDVIISELGMPRSLKAVNVGREQFDKLAMNSLKDHW</sequence>